<dbReference type="InterPro" id="IPR029056">
    <property type="entry name" value="Ribokinase-like"/>
</dbReference>
<evidence type="ECO:0000256" key="4">
    <source>
        <dbReference type="ARBA" id="ARBA00012129"/>
    </source>
</evidence>
<dbReference type="PRINTS" id="PR01099">
    <property type="entry name" value="HYETHTZKNASE"/>
</dbReference>
<keyword evidence="13" id="KW-1185">Reference proteome</keyword>
<dbReference type="HAMAP" id="MF_00228">
    <property type="entry name" value="Thz_kinase"/>
    <property type="match status" value="1"/>
</dbReference>
<evidence type="ECO:0000313" key="12">
    <source>
        <dbReference type="EMBL" id="WOO79923.1"/>
    </source>
</evidence>
<proteinExistence type="inferred from homology"/>
<dbReference type="PIRSF" id="PIRSF000513">
    <property type="entry name" value="Thz_kinase"/>
    <property type="match status" value="1"/>
</dbReference>
<evidence type="ECO:0000313" key="13">
    <source>
        <dbReference type="Proteomes" id="UP000827549"/>
    </source>
</evidence>
<dbReference type="Gene3D" id="3.40.1190.20">
    <property type="match status" value="1"/>
</dbReference>
<dbReference type="NCBIfam" id="NF006830">
    <property type="entry name" value="PRK09355.1"/>
    <property type="match status" value="1"/>
</dbReference>
<dbReference type="AlphaFoldDB" id="A0AAF0Y450"/>
<organism evidence="12 13">
    <name type="scientific">Vanrija pseudolonga</name>
    <dbReference type="NCBI Taxonomy" id="143232"/>
    <lineage>
        <taxon>Eukaryota</taxon>
        <taxon>Fungi</taxon>
        <taxon>Dikarya</taxon>
        <taxon>Basidiomycota</taxon>
        <taxon>Agaricomycotina</taxon>
        <taxon>Tremellomycetes</taxon>
        <taxon>Trichosporonales</taxon>
        <taxon>Trichosporonaceae</taxon>
        <taxon>Vanrija</taxon>
    </lineage>
</organism>
<dbReference type="RefSeq" id="XP_062625955.1">
    <property type="nucleotide sequence ID" value="XM_062769971.1"/>
</dbReference>
<dbReference type="GO" id="GO:0005524">
    <property type="term" value="F:ATP binding"/>
    <property type="evidence" value="ECO:0007669"/>
    <property type="project" value="UniProtKB-KW"/>
</dbReference>
<keyword evidence="5" id="KW-0808">Transferase</keyword>
<accession>A0AAF0Y450</accession>
<dbReference type="Pfam" id="PF02110">
    <property type="entry name" value="HK"/>
    <property type="match status" value="1"/>
</dbReference>
<comment type="cofactor">
    <cofactor evidence="2">
        <name>Mg(2+)</name>
        <dbReference type="ChEBI" id="CHEBI:18420"/>
    </cofactor>
</comment>
<evidence type="ECO:0000256" key="1">
    <source>
        <dbReference type="ARBA" id="ARBA00001771"/>
    </source>
</evidence>
<dbReference type="SUPFAM" id="SSF53613">
    <property type="entry name" value="Ribokinase-like"/>
    <property type="match status" value="1"/>
</dbReference>
<reference evidence="12" key="1">
    <citation type="submission" date="2023-10" db="EMBL/GenBank/DDBJ databases">
        <authorList>
            <person name="Noh H."/>
        </authorList>
    </citation>
    <scope>NUCLEOTIDE SEQUENCE</scope>
    <source>
        <strain evidence="12">DUCC4014</strain>
    </source>
</reference>
<sequence length="282" mass="28409">MAHTWTSEQLVDAAAAIVDRTRASTPLVVQLTNIVSANEQANWTLAVGGSPIMSLAEEEQDTLAQLTSSLLINIGTIHAAQRATIARAVAAANAHAKPVIFDPVGVGATAYRQEVAAEVLGSKLAVVTGNAGEIAYLAGADDSLSRGVDSGRIDPATAASVVRSLATQLGAVVVLHGEVDYISDGEAVAALSNGSARLGELTGTGCGLGSVLGAYVGAVGGRDKRDVFAAAVGAVLAVSVAGELAAEHAGPGRGSYRVALLDALGDVVGDDLRSRARVRLLV</sequence>
<protein>
    <recommendedName>
        <fullName evidence="4">hydroxyethylthiazole kinase</fullName>
        <ecNumber evidence="4">2.7.1.50</ecNumber>
    </recommendedName>
</protein>
<dbReference type="GO" id="GO:0009228">
    <property type="term" value="P:thiamine biosynthetic process"/>
    <property type="evidence" value="ECO:0007669"/>
    <property type="project" value="UniProtKB-KW"/>
</dbReference>
<dbReference type="GeneID" id="87806680"/>
<dbReference type="EMBL" id="CP086715">
    <property type="protein sequence ID" value="WOO79923.1"/>
    <property type="molecule type" value="Genomic_DNA"/>
</dbReference>
<evidence type="ECO:0000256" key="2">
    <source>
        <dbReference type="ARBA" id="ARBA00001946"/>
    </source>
</evidence>
<evidence type="ECO:0000256" key="9">
    <source>
        <dbReference type="ARBA" id="ARBA00022840"/>
    </source>
</evidence>
<dbReference type="EC" id="2.7.1.50" evidence="4"/>
<comment type="pathway">
    <text evidence="3">Cofactor biosynthesis; thiamine diphosphate biosynthesis; 4-methyl-5-(2-phosphoethyl)-thiazole from 5-(2-hydroxyethyl)-4-methylthiazole: step 1/1.</text>
</comment>
<comment type="catalytic activity">
    <reaction evidence="1">
        <text>5-(2-hydroxyethyl)-4-methylthiazole + ATP = 4-methyl-5-(2-phosphooxyethyl)-thiazole + ADP + H(+)</text>
        <dbReference type="Rhea" id="RHEA:24212"/>
        <dbReference type="ChEBI" id="CHEBI:15378"/>
        <dbReference type="ChEBI" id="CHEBI:17957"/>
        <dbReference type="ChEBI" id="CHEBI:30616"/>
        <dbReference type="ChEBI" id="CHEBI:58296"/>
        <dbReference type="ChEBI" id="CHEBI:456216"/>
        <dbReference type="EC" id="2.7.1.50"/>
    </reaction>
</comment>
<evidence type="ECO:0000256" key="3">
    <source>
        <dbReference type="ARBA" id="ARBA00004868"/>
    </source>
</evidence>
<dbReference type="InterPro" id="IPR000417">
    <property type="entry name" value="Hyethyz_kinase"/>
</dbReference>
<evidence type="ECO:0000256" key="7">
    <source>
        <dbReference type="ARBA" id="ARBA00022741"/>
    </source>
</evidence>
<evidence type="ECO:0000256" key="10">
    <source>
        <dbReference type="ARBA" id="ARBA00022842"/>
    </source>
</evidence>
<evidence type="ECO:0000256" key="5">
    <source>
        <dbReference type="ARBA" id="ARBA00022679"/>
    </source>
</evidence>
<dbReference type="GO" id="GO:0000287">
    <property type="term" value="F:magnesium ion binding"/>
    <property type="evidence" value="ECO:0007669"/>
    <property type="project" value="InterPro"/>
</dbReference>
<keyword evidence="6" id="KW-0479">Metal-binding</keyword>
<evidence type="ECO:0000256" key="6">
    <source>
        <dbReference type="ARBA" id="ARBA00022723"/>
    </source>
</evidence>
<evidence type="ECO:0000256" key="8">
    <source>
        <dbReference type="ARBA" id="ARBA00022777"/>
    </source>
</evidence>
<gene>
    <name evidence="12" type="primary">thiM</name>
    <name evidence="12" type="ORF">LOC62_02G003437</name>
</gene>
<keyword evidence="10" id="KW-0460">Magnesium</keyword>
<keyword evidence="9" id="KW-0067">ATP-binding</keyword>
<keyword evidence="8 12" id="KW-0418">Kinase</keyword>
<name>A0AAF0Y450_9TREE</name>
<evidence type="ECO:0000256" key="11">
    <source>
        <dbReference type="ARBA" id="ARBA00022977"/>
    </source>
</evidence>
<keyword evidence="7" id="KW-0547">Nucleotide-binding</keyword>
<dbReference type="CDD" id="cd01170">
    <property type="entry name" value="THZ_kinase"/>
    <property type="match status" value="1"/>
</dbReference>
<dbReference type="Proteomes" id="UP000827549">
    <property type="component" value="Chromosome 2"/>
</dbReference>
<dbReference type="GO" id="GO:0004417">
    <property type="term" value="F:hydroxyethylthiazole kinase activity"/>
    <property type="evidence" value="ECO:0007669"/>
    <property type="project" value="UniProtKB-EC"/>
</dbReference>
<keyword evidence="11" id="KW-0784">Thiamine biosynthesis</keyword>